<proteinExistence type="predicted"/>
<dbReference type="CDD" id="cd00093">
    <property type="entry name" value="HTH_XRE"/>
    <property type="match status" value="1"/>
</dbReference>
<dbReference type="Proteomes" id="UP000486903">
    <property type="component" value="Unassembled WGS sequence"/>
</dbReference>
<gene>
    <name evidence="2" type="ORF">FDG31_10475</name>
</gene>
<comment type="caution">
    <text evidence="2">The sequence shown here is derived from an EMBL/GenBank/DDBJ whole genome shotgun (WGS) entry which is preliminary data.</text>
</comment>
<name>A0A6B4JQ07_CLOBO</name>
<dbReference type="RefSeq" id="WP_003371892.1">
    <property type="nucleotide sequence ID" value="NZ_JACBBA010000004.1"/>
</dbReference>
<evidence type="ECO:0000313" key="2">
    <source>
        <dbReference type="EMBL" id="NFV26589.1"/>
    </source>
</evidence>
<dbReference type="InterPro" id="IPR001387">
    <property type="entry name" value="Cro/C1-type_HTH"/>
</dbReference>
<dbReference type="PANTHER" id="PTHR46797:SF24">
    <property type="entry name" value="DNA-BINDING PHAGE PROTEIN"/>
    <property type="match status" value="1"/>
</dbReference>
<dbReference type="SMART" id="SM00530">
    <property type="entry name" value="HTH_XRE"/>
    <property type="match status" value="1"/>
</dbReference>
<protein>
    <submittedName>
        <fullName evidence="2">Helix-turn-helix transcriptional regulator</fullName>
    </submittedName>
</protein>
<dbReference type="Pfam" id="PF01381">
    <property type="entry name" value="HTH_3"/>
    <property type="match status" value="1"/>
</dbReference>
<accession>A0A6B4JQ07</accession>
<dbReference type="GO" id="GO:0003677">
    <property type="term" value="F:DNA binding"/>
    <property type="evidence" value="ECO:0007669"/>
    <property type="project" value="UniProtKB-KW"/>
</dbReference>
<reference evidence="2 3" key="1">
    <citation type="submission" date="2019-04" db="EMBL/GenBank/DDBJ databases">
        <title>Genome sequencing of Clostridium botulinum Groups I-IV and Clostridium butyricum.</title>
        <authorList>
            <person name="Brunt J."/>
            <person name="Van Vliet A.H.M."/>
            <person name="Stringer S.C."/>
            <person name="Carter A.T."/>
            <person name="Peck M.W."/>
        </authorList>
    </citation>
    <scope>NUCLEOTIDE SEQUENCE [LARGE SCALE GENOMIC DNA]</scope>
    <source>
        <strain evidence="2 3">BL81</strain>
    </source>
</reference>
<sequence>MNNPKITLKNIRENKGISQRQLAKKLNISQGYISSIENGKKSPTIRMLYRIANALEICPHYLLPVTIYCSNTCKKWGDIL</sequence>
<dbReference type="AlphaFoldDB" id="A0A6B4JQ07"/>
<dbReference type="InterPro" id="IPR010982">
    <property type="entry name" value="Lambda_DNA-bd_dom_sf"/>
</dbReference>
<dbReference type="GO" id="GO:0005829">
    <property type="term" value="C:cytosol"/>
    <property type="evidence" value="ECO:0007669"/>
    <property type="project" value="TreeGrafter"/>
</dbReference>
<dbReference type="PANTHER" id="PTHR46797">
    <property type="entry name" value="HTH-TYPE TRANSCRIPTIONAL REGULATOR"/>
    <property type="match status" value="1"/>
</dbReference>
<dbReference type="Gene3D" id="1.10.260.40">
    <property type="entry name" value="lambda repressor-like DNA-binding domains"/>
    <property type="match status" value="1"/>
</dbReference>
<dbReference type="InterPro" id="IPR050807">
    <property type="entry name" value="TransReg_Diox_bact_type"/>
</dbReference>
<dbReference type="EMBL" id="SXFB01000006">
    <property type="protein sequence ID" value="NFV26589.1"/>
    <property type="molecule type" value="Genomic_DNA"/>
</dbReference>
<dbReference type="SUPFAM" id="SSF47413">
    <property type="entry name" value="lambda repressor-like DNA-binding domains"/>
    <property type="match status" value="1"/>
</dbReference>
<evidence type="ECO:0000256" key="1">
    <source>
        <dbReference type="ARBA" id="ARBA00023125"/>
    </source>
</evidence>
<organism evidence="2 3">
    <name type="scientific">Clostridium botulinum</name>
    <dbReference type="NCBI Taxonomy" id="1491"/>
    <lineage>
        <taxon>Bacteria</taxon>
        <taxon>Bacillati</taxon>
        <taxon>Bacillota</taxon>
        <taxon>Clostridia</taxon>
        <taxon>Eubacteriales</taxon>
        <taxon>Clostridiaceae</taxon>
        <taxon>Clostridium</taxon>
    </lineage>
</organism>
<keyword evidence="1" id="KW-0238">DNA-binding</keyword>
<dbReference type="PROSITE" id="PS50943">
    <property type="entry name" value="HTH_CROC1"/>
    <property type="match status" value="1"/>
</dbReference>
<evidence type="ECO:0000313" key="3">
    <source>
        <dbReference type="Proteomes" id="UP000486903"/>
    </source>
</evidence>
<dbReference type="GO" id="GO:0003700">
    <property type="term" value="F:DNA-binding transcription factor activity"/>
    <property type="evidence" value="ECO:0007669"/>
    <property type="project" value="TreeGrafter"/>
</dbReference>